<evidence type="ECO:0000313" key="2">
    <source>
        <dbReference type="EMBL" id="MEQ2242499.1"/>
    </source>
</evidence>
<evidence type="ECO:0000256" key="1">
    <source>
        <dbReference type="SAM" id="MobiDB-lite"/>
    </source>
</evidence>
<accession>A0ABV0UC37</accession>
<protein>
    <submittedName>
        <fullName evidence="2">Uncharacterized protein</fullName>
    </submittedName>
</protein>
<dbReference type="Proteomes" id="UP001482620">
    <property type="component" value="Unassembled WGS sequence"/>
</dbReference>
<comment type="caution">
    <text evidence="2">The sequence shown here is derived from an EMBL/GenBank/DDBJ whole genome shotgun (WGS) entry which is preliminary data.</text>
</comment>
<sequence>RFIWRVDCAAVISHLVSNQAHRKLKRRRLQISRQLSVNLSGASVTWNLFLDHLPSRSSSGKTSRLLDLTPSRTETPLSPRRD</sequence>
<evidence type="ECO:0000313" key="3">
    <source>
        <dbReference type="Proteomes" id="UP001482620"/>
    </source>
</evidence>
<name>A0ABV0UC37_9TELE</name>
<keyword evidence="3" id="KW-1185">Reference proteome</keyword>
<dbReference type="EMBL" id="JAHRIQ010065336">
    <property type="protein sequence ID" value="MEQ2242499.1"/>
    <property type="molecule type" value="Genomic_DNA"/>
</dbReference>
<organism evidence="2 3">
    <name type="scientific">Ilyodon furcidens</name>
    <name type="common">goldbreast splitfin</name>
    <dbReference type="NCBI Taxonomy" id="33524"/>
    <lineage>
        <taxon>Eukaryota</taxon>
        <taxon>Metazoa</taxon>
        <taxon>Chordata</taxon>
        <taxon>Craniata</taxon>
        <taxon>Vertebrata</taxon>
        <taxon>Euteleostomi</taxon>
        <taxon>Actinopterygii</taxon>
        <taxon>Neopterygii</taxon>
        <taxon>Teleostei</taxon>
        <taxon>Neoteleostei</taxon>
        <taxon>Acanthomorphata</taxon>
        <taxon>Ovalentaria</taxon>
        <taxon>Atherinomorphae</taxon>
        <taxon>Cyprinodontiformes</taxon>
        <taxon>Goodeidae</taxon>
        <taxon>Ilyodon</taxon>
    </lineage>
</organism>
<gene>
    <name evidence="2" type="ORF">ILYODFUR_036440</name>
</gene>
<proteinExistence type="predicted"/>
<feature type="non-terminal residue" evidence="2">
    <location>
        <position position="1"/>
    </location>
</feature>
<reference evidence="2 3" key="1">
    <citation type="submission" date="2021-06" db="EMBL/GenBank/DDBJ databases">
        <authorList>
            <person name="Palmer J.M."/>
        </authorList>
    </citation>
    <scope>NUCLEOTIDE SEQUENCE [LARGE SCALE GENOMIC DNA]</scope>
    <source>
        <strain evidence="3">if_2019</strain>
        <tissue evidence="2">Muscle</tissue>
    </source>
</reference>
<feature type="region of interest" description="Disordered" evidence="1">
    <location>
        <begin position="53"/>
        <end position="82"/>
    </location>
</feature>